<evidence type="ECO:0000256" key="2">
    <source>
        <dbReference type="SAM" id="SignalP"/>
    </source>
</evidence>
<sequence>MISRTTLYLFVLLASSMATNNVDAAAAAFSTRTGGKVNVNNNPASADVSTGSSSSSSTPKTSTSPKTVLKAQATATPSASASASASATTSFSNLFGAKKSSGAAAAAESLQSSTLSSLKDFSLMLSRANEIATVAMDHAVPLLGDAYTSSFVSKGKGKDDEADQYWLNPTIKYEGTTKVPCTNADRAVHALERLFPTYVKYSQAVVLAGSNSNSNSNHKSDNNSKKLEHMNIPQPLAQALARAAAKANQKDVKMDALANAKQIIQEELNLAESEEASRSIDSVHLEILMDTLVPVKNSKNKNANVNSKFQWYTGYLPEVGNVCLQIKTFRPSSQSREQFEKDAKLISSMANFVNAFVKFIPSAPSSVSVVDVDEKKMEMEVNNNNGEKLTKFASPKSLKLLSLDENQAKIQNNVASRSENNSARPIVNLVNDFTDGILEELDAKVLDTTTCTQDALKLELELELNSNTKVRSEVVSHLSTNNMIVSKIVTVKPKIKVNEEAAAYTCIEDAAMEKENSVKNDMTMTMQQDRTIVSKRMKLKFPFQSLYFKKVFLAFLVLISRVVSFGQLEICFDE</sequence>
<evidence type="ECO:0000256" key="1">
    <source>
        <dbReference type="SAM" id="MobiDB-lite"/>
    </source>
</evidence>
<dbReference type="EMBL" id="HBIO01028347">
    <property type="protein sequence ID" value="CAE0476915.1"/>
    <property type="molecule type" value="Transcribed_RNA"/>
</dbReference>
<evidence type="ECO:0000313" key="3">
    <source>
        <dbReference type="EMBL" id="CAE0476915.1"/>
    </source>
</evidence>
<protein>
    <submittedName>
        <fullName evidence="3">Uncharacterized protein</fullName>
    </submittedName>
</protein>
<accession>A0A7S3VFB9</accession>
<name>A0A7S3VFB9_9STRA</name>
<feature type="signal peptide" evidence="2">
    <location>
        <begin position="1"/>
        <end position="18"/>
    </location>
</feature>
<keyword evidence="2" id="KW-0732">Signal</keyword>
<dbReference type="AlphaFoldDB" id="A0A7S3VFB9"/>
<feature type="chain" id="PRO_5030940440" evidence="2">
    <location>
        <begin position="19"/>
        <end position="574"/>
    </location>
</feature>
<feature type="compositionally biased region" description="Polar residues" evidence="1">
    <location>
        <begin position="36"/>
        <end position="48"/>
    </location>
</feature>
<feature type="region of interest" description="Disordered" evidence="1">
    <location>
        <begin position="36"/>
        <end position="71"/>
    </location>
</feature>
<gene>
    <name evidence="3" type="ORF">CDEB00056_LOCUS21768</name>
</gene>
<reference evidence="3" key="1">
    <citation type="submission" date="2021-01" db="EMBL/GenBank/DDBJ databases">
        <authorList>
            <person name="Corre E."/>
            <person name="Pelletier E."/>
            <person name="Niang G."/>
            <person name="Scheremetjew M."/>
            <person name="Finn R."/>
            <person name="Kale V."/>
            <person name="Holt S."/>
            <person name="Cochrane G."/>
            <person name="Meng A."/>
            <person name="Brown T."/>
            <person name="Cohen L."/>
        </authorList>
    </citation>
    <scope>NUCLEOTIDE SEQUENCE</scope>
    <source>
        <strain evidence="3">MM31A-1</strain>
    </source>
</reference>
<proteinExistence type="predicted"/>
<organism evidence="3">
    <name type="scientific">Chaetoceros debilis</name>
    <dbReference type="NCBI Taxonomy" id="122233"/>
    <lineage>
        <taxon>Eukaryota</taxon>
        <taxon>Sar</taxon>
        <taxon>Stramenopiles</taxon>
        <taxon>Ochrophyta</taxon>
        <taxon>Bacillariophyta</taxon>
        <taxon>Coscinodiscophyceae</taxon>
        <taxon>Chaetocerotophycidae</taxon>
        <taxon>Chaetocerotales</taxon>
        <taxon>Chaetocerotaceae</taxon>
        <taxon>Chaetoceros</taxon>
    </lineage>
</organism>
<feature type="compositionally biased region" description="Low complexity" evidence="1">
    <location>
        <begin position="49"/>
        <end position="71"/>
    </location>
</feature>